<dbReference type="GO" id="GO:0006260">
    <property type="term" value="P:DNA replication"/>
    <property type="evidence" value="ECO:0000318"/>
    <property type="project" value="GO_Central"/>
</dbReference>
<organism evidence="4 5">
    <name type="scientific">Nelumbo nucifera</name>
    <name type="common">Sacred lotus</name>
    <dbReference type="NCBI Taxonomy" id="4432"/>
    <lineage>
        <taxon>Eukaryota</taxon>
        <taxon>Viridiplantae</taxon>
        <taxon>Streptophyta</taxon>
        <taxon>Embryophyta</taxon>
        <taxon>Tracheophyta</taxon>
        <taxon>Spermatophyta</taxon>
        <taxon>Magnoliopsida</taxon>
        <taxon>Proteales</taxon>
        <taxon>Nelumbonaceae</taxon>
        <taxon>Nelumbo</taxon>
    </lineage>
</organism>
<dbReference type="GO" id="GO:0090297">
    <property type="term" value="P:positive regulation of mitochondrial DNA replication"/>
    <property type="evidence" value="ECO:0000318"/>
    <property type="project" value="GO_Central"/>
</dbReference>
<dbReference type="RefSeq" id="XP_010255133.1">
    <property type="nucleotide sequence ID" value="XM_010256831.1"/>
</dbReference>
<dbReference type="KEGG" id="nnu:104595883"/>
<protein>
    <submittedName>
        <fullName evidence="5">Protein OSB1, mitochondrial</fullName>
    </submittedName>
</protein>
<dbReference type="FunCoup" id="A0A1U7ZM33">
    <property type="interactions" value="398"/>
</dbReference>
<dbReference type="InterPro" id="IPR011344">
    <property type="entry name" value="ssDNA-bd"/>
</dbReference>
<dbReference type="GO" id="GO:0042645">
    <property type="term" value="C:mitochondrial nucleoid"/>
    <property type="evidence" value="ECO:0000318"/>
    <property type="project" value="GO_Central"/>
</dbReference>
<dbReference type="GeneID" id="104595883"/>
<name>A0A1U7ZM33_NELNU</name>
<evidence type="ECO:0000313" key="4">
    <source>
        <dbReference type="Proteomes" id="UP000189703"/>
    </source>
</evidence>
<dbReference type="InterPro" id="IPR000424">
    <property type="entry name" value="Primosome_PriB/ssb"/>
</dbReference>
<reference evidence="5" key="1">
    <citation type="submission" date="2025-08" db="UniProtKB">
        <authorList>
            <consortium name="RefSeq"/>
        </authorList>
    </citation>
    <scope>IDENTIFICATION</scope>
</reference>
<dbReference type="GO" id="GO:0003697">
    <property type="term" value="F:single-stranded DNA binding"/>
    <property type="evidence" value="ECO:0000318"/>
    <property type="project" value="GO_Central"/>
</dbReference>
<dbReference type="Gene3D" id="2.40.50.140">
    <property type="entry name" value="Nucleic acid-binding proteins"/>
    <property type="match status" value="1"/>
</dbReference>
<evidence type="ECO:0000256" key="1">
    <source>
        <dbReference type="ARBA" id="ARBA00023125"/>
    </source>
</evidence>
<dbReference type="SUPFAM" id="SSF50249">
    <property type="entry name" value="Nucleic acid-binding proteins"/>
    <property type="match status" value="1"/>
</dbReference>
<dbReference type="InParanoid" id="A0A1U7ZM33"/>
<dbReference type="STRING" id="4432.A0A1U7ZM33"/>
<gene>
    <name evidence="5" type="primary">LOC104595883</name>
</gene>
<evidence type="ECO:0000256" key="2">
    <source>
        <dbReference type="PROSITE-ProRule" id="PRU00252"/>
    </source>
</evidence>
<dbReference type="Proteomes" id="UP000189703">
    <property type="component" value="Unplaced"/>
</dbReference>
<keyword evidence="4" id="KW-1185">Reference proteome</keyword>
<feature type="compositionally biased region" description="Basic and acidic residues" evidence="3">
    <location>
        <begin position="177"/>
        <end position="187"/>
    </location>
</feature>
<dbReference type="InterPro" id="IPR012340">
    <property type="entry name" value="NA-bd_OB-fold"/>
</dbReference>
<keyword evidence="1 2" id="KW-0238">DNA-binding</keyword>
<accession>A0A1U7ZM33</accession>
<sequence length="288" mass="33958">MELSRFSTLLRNAAPCSLRKLLPFSSSSSSVVKPKFSDYFSDDPDGGSPVYRHKLRFQRPTTIKWREQFYNSVSFIGSVVFPLKKICVPDRFGVCTFLEVRSSRCPERSFRILLSMWDKMGETSYKHLRRNDLIYVSGQLGSYKKVDANGELKMYYKVIVKELNYVAQNGRQQCCQKPEKSGPKEETISTSSMSDKNSSDVEQKKRDRLYLWQVFFANTYEWWDNRRGKTNSKSPDFKHKDTGEVLWIDERDPPWVKRLLQLHDSTMLERGHQELVNRRPRMTLWKFE</sequence>
<dbReference type="GO" id="GO:0008047">
    <property type="term" value="F:enzyme activator activity"/>
    <property type="evidence" value="ECO:0000318"/>
    <property type="project" value="GO_Central"/>
</dbReference>
<dbReference type="AlphaFoldDB" id="A0A1U7ZM33"/>
<feature type="region of interest" description="Disordered" evidence="3">
    <location>
        <begin position="174"/>
        <end position="201"/>
    </location>
</feature>
<proteinExistence type="predicted"/>
<dbReference type="OrthoDB" id="1078367at2759"/>
<evidence type="ECO:0000313" key="5">
    <source>
        <dbReference type="RefSeq" id="XP_010255133.1"/>
    </source>
</evidence>
<dbReference type="OMA" id="FKVMLKM"/>
<dbReference type="eggNOG" id="ENOG502S048">
    <property type="taxonomic scope" value="Eukaryota"/>
</dbReference>
<evidence type="ECO:0000256" key="3">
    <source>
        <dbReference type="SAM" id="MobiDB-lite"/>
    </source>
</evidence>
<dbReference type="PROSITE" id="PS50935">
    <property type="entry name" value="SSB"/>
    <property type="match status" value="1"/>
</dbReference>
<dbReference type="PANTHER" id="PTHR10302:SF18">
    <property type="entry name" value="PROTEIN OSB1, MITOCHONDRIAL"/>
    <property type="match status" value="1"/>
</dbReference>
<dbReference type="PANTHER" id="PTHR10302">
    <property type="entry name" value="SINGLE-STRANDED DNA-BINDING PROTEIN"/>
    <property type="match status" value="1"/>
</dbReference>